<protein>
    <submittedName>
        <fullName evidence="2">Protein kinase domain-containing protein</fullName>
    </submittedName>
</protein>
<dbReference type="WBParaSite" id="RSKR_0000679500.1">
    <property type="protein sequence ID" value="RSKR_0000679500.1"/>
    <property type="gene ID" value="RSKR_0000679500"/>
</dbReference>
<proteinExistence type="predicted"/>
<organism evidence="1 2">
    <name type="scientific">Rhabditophanes sp. KR3021</name>
    <dbReference type="NCBI Taxonomy" id="114890"/>
    <lineage>
        <taxon>Eukaryota</taxon>
        <taxon>Metazoa</taxon>
        <taxon>Ecdysozoa</taxon>
        <taxon>Nematoda</taxon>
        <taxon>Chromadorea</taxon>
        <taxon>Rhabditida</taxon>
        <taxon>Tylenchina</taxon>
        <taxon>Panagrolaimomorpha</taxon>
        <taxon>Strongyloidoidea</taxon>
        <taxon>Alloionematidae</taxon>
        <taxon>Rhabditophanes</taxon>
    </lineage>
</organism>
<reference evidence="2" key="1">
    <citation type="submission" date="2016-11" db="UniProtKB">
        <authorList>
            <consortium name="WormBaseParasite"/>
        </authorList>
    </citation>
    <scope>IDENTIFICATION</scope>
    <source>
        <strain evidence="2">KR3021</strain>
    </source>
</reference>
<name>A0AC35U3H9_9BILA</name>
<evidence type="ECO:0000313" key="2">
    <source>
        <dbReference type="WBParaSite" id="RSKR_0000679500.1"/>
    </source>
</evidence>
<dbReference type="Proteomes" id="UP000095286">
    <property type="component" value="Unplaced"/>
</dbReference>
<accession>A0AC35U3H9</accession>
<evidence type="ECO:0000313" key="1">
    <source>
        <dbReference type="Proteomes" id="UP000095286"/>
    </source>
</evidence>
<sequence length="940" mass="106874">MGTEDRGRKRRNEADSKNRYSPDRKRYNRYSPGDLCEPLKRHEAKIKDNKSREERLLKRNQLKEEPKKSHHGGKRKHDNDMDQEENVYDGKKLDKKNDKKYEEKKKVDKKMEKKVEKKSERKTTDKRKKKDEPKRAVVVERALLLQPVELLQPQQLLMPGIANNNHKLPPTDPSIQAVAGGAVTPHNRRLPLFVIPKKRKYKNFVSKRRNNNYVQSLRKCFSDPCLYKSFKSWGLPKKKISEAGKKITYDSGHKVVPTTHKIVEPKSEKVPKLIERINKFDKVDKVDKVEKVEKVGDNIINLNNTNNNNTAKPIVPPSPALERRSSQRKKRLDELNAAKKELRDYASKVFVSTEGKPPPVSYRHNKDDEAAKHTVDAITAAFSGTSIAVPSPPIPTTSIVIPPTSPKPIHKSLIPARSKCPPPKDSGSSIAVLIKEASSTNVSSTGETPISRKNSGISISTNKTSTQKSQPICEVKPSTSAFKIDKQDLLARLQLPPTVSAKINQVIATGANHKHVSTSKNTSNTSLINNASTSDYPFHAPSSGTTSQHRASITTNAVSAKPPFQDDKDGHMIYNVGQVVDKRFTIVSTLGEGTFGKVVHVKDTKHPGKEYALKIIKNVSKYRDAAKLEINVLKKLNEKDPHGKHLIIRLREHFDYYGHICLLFDLLGLSVFDFLKDNDYQPYPMHQARHIAYQLCYAVKFMHDNKLTHTDIKPENILLTTTGYSTKAGKRKPLRVINDASIQLIDLGSATFDDEHHSTIVSTRHYRAPEVILELGWAQPCDVWSIGCVMFELYVGTTLFQTHDNREHLAMMERILGTIPLRMSKRTRTKYFYHNKLEWVERSEAGTYVREHCRPLLRYMNTQDEETTDLFDLIGRMLDYEPTSRISLGEALNHKYFSRIPEDKRLHGANNFQSHQSRMAPVRNPYTIKPSPEVFTPIIG</sequence>